<accession>A0ABT1UIW9</accession>
<sequence>MDKHIFKSRTFWFNVAAALLPLLADNVELVRDYLPDGGYLVYMCLVSAGNVYLRTVTTTPVRLKR</sequence>
<evidence type="ECO:0000256" key="1">
    <source>
        <dbReference type="SAM" id="Phobius"/>
    </source>
</evidence>
<comment type="caution">
    <text evidence="2">The sequence shown here is derived from an EMBL/GenBank/DDBJ whole genome shotgun (WGS) entry which is preliminary data.</text>
</comment>
<keyword evidence="1" id="KW-0812">Transmembrane</keyword>
<keyword evidence="1" id="KW-1133">Transmembrane helix</keyword>
<keyword evidence="3" id="KW-1185">Reference proteome</keyword>
<protein>
    <submittedName>
        <fullName evidence="2">Uncharacterized protein</fullName>
    </submittedName>
</protein>
<name>A0ABT1UIW9_9GAMM</name>
<dbReference type="RefSeq" id="WP_256611480.1">
    <property type="nucleotide sequence ID" value="NZ_JANIBM010000017.1"/>
</dbReference>
<dbReference type="EMBL" id="JANIBM010000017">
    <property type="protein sequence ID" value="MCQ8182189.1"/>
    <property type="molecule type" value="Genomic_DNA"/>
</dbReference>
<evidence type="ECO:0000313" key="2">
    <source>
        <dbReference type="EMBL" id="MCQ8182189.1"/>
    </source>
</evidence>
<reference evidence="2 3" key="1">
    <citation type="submission" date="2022-07" db="EMBL/GenBank/DDBJ databases">
        <title>Methylomonas rivi sp. nov., Methylomonas rosea sp. nov., Methylomonas aureus sp. nov. and Methylomonas subterranea sp. nov., four novel methanotrophs isolated from a freshwater creek and the deep terrestrial subsurface.</title>
        <authorList>
            <person name="Abin C."/>
            <person name="Sankaranarayanan K."/>
            <person name="Garner C."/>
            <person name="Sindelar R."/>
            <person name="Kotary K."/>
            <person name="Garner R."/>
            <person name="Barclay S."/>
            <person name="Lawson P."/>
            <person name="Krumholz L."/>
        </authorList>
    </citation>
    <scope>NUCLEOTIDE SEQUENCE [LARGE SCALE GENOMIC DNA]</scope>
    <source>
        <strain evidence="2 3">SURF-1</strain>
    </source>
</reference>
<evidence type="ECO:0000313" key="3">
    <source>
        <dbReference type="Proteomes" id="UP001524569"/>
    </source>
</evidence>
<dbReference type="Proteomes" id="UP001524569">
    <property type="component" value="Unassembled WGS sequence"/>
</dbReference>
<organism evidence="2 3">
    <name type="scientific">Methylomonas aurea</name>
    <dbReference type="NCBI Taxonomy" id="2952224"/>
    <lineage>
        <taxon>Bacteria</taxon>
        <taxon>Pseudomonadati</taxon>
        <taxon>Pseudomonadota</taxon>
        <taxon>Gammaproteobacteria</taxon>
        <taxon>Methylococcales</taxon>
        <taxon>Methylococcaceae</taxon>
        <taxon>Methylomonas</taxon>
    </lineage>
</organism>
<proteinExistence type="predicted"/>
<keyword evidence="1" id="KW-0472">Membrane</keyword>
<gene>
    <name evidence="2" type="ORF">NP603_13790</name>
</gene>
<feature type="transmembrane region" description="Helical" evidence="1">
    <location>
        <begin position="40"/>
        <end position="57"/>
    </location>
</feature>